<comment type="caution">
    <text evidence="3">The sequence shown here is derived from an EMBL/GenBank/DDBJ whole genome shotgun (WGS) entry which is preliminary data.</text>
</comment>
<accession>A0A177NKP3</accession>
<dbReference type="Pfam" id="PF07589">
    <property type="entry name" value="PEP-CTERM"/>
    <property type="match status" value="1"/>
</dbReference>
<keyword evidence="1" id="KW-0732">Signal</keyword>
<dbReference type="RefSeq" id="WP_066979009.1">
    <property type="nucleotide sequence ID" value="NZ_LUUI01000077.1"/>
</dbReference>
<evidence type="ECO:0000313" key="4">
    <source>
        <dbReference type="Proteomes" id="UP000078476"/>
    </source>
</evidence>
<dbReference type="STRING" id="980561.A1359_04530"/>
<proteinExistence type="predicted"/>
<reference evidence="3 4" key="1">
    <citation type="submission" date="2016-03" db="EMBL/GenBank/DDBJ databases">
        <authorList>
            <person name="Ploux O."/>
        </authorList>
    </citation>
    <scope>NUCLEOTIDE SEQUENCE [LARGE SCALE GENOMIC DNA]</scope>
    <source>
        <strain evidence="3 4">R-45370</strain>
    </source>
</reference>
<feature type="signal peptide" evidence="1">
    <location>
        <begin position="1"/>
        <end position="19"/>
    </location>
</feature>
<evidence type="ECO:0000259" key="2">
    <source>
        <dbReference type="Pfam" id="PF07589"/>
    </source>
</evidence>
<sequence length="211" mass="22424">MKKLFLGLFISCLLGQANAASFSEVGDAGELINTAQVTTGSGPLTSITGSLINLGQGVDDIDLFEIFISDTSVFSVTVTSNFFEDDGSPGDNDSTLFLFDSLGALAAFDEDIDTINGNYLPQFNTGDVSFLSIGTYFLGFALYDTYPIFDPLSGWDRDPWTFQTGNYTLALTGAEFSVPAQISSVPEPTSIALLGIGLAGMGFSRKIKLPN</sequence>
<name>A0A177NKP3_9GAMM</name>
<gene>
    <name evidence="3" type="ORF">A1359_04530</name>
</gene>
<dbReference type="AlphaFoldDB" id="A0A177NKP3"/>
<dbReference type="NCBIfam" id="TIGR02595">
    <property type="entry name" value="PEP_CTERM"/>
    <property type="match status" value="1"/>
</dbReference>
<organism evidence="3 4">
    <name type="scientific">Methylomonas lenta</name>
    <dbReference type="NCBI Taxonomy" id="980561"/>
    <lineage>
        <taxon>Bacteria</taxon>
        <taxon>Pseudomonadati</taxon>
        <taxon>Pseudomonadota</taxon>
        <taxon>Gammaproteobacteria</taxon>
        <taxon>Methylococcales</taxon>
        <taxon>Methylococcaceae</taxon>
        <taxon>Methylomonas</taxon>
    </lineage>
</organism>
<dbReference type="InterPro" id="IPR013424">
    <property type="entry name" value="Ice-binding_C"/>
</dbReference>
<evidence type="ECO:0000256" key="1">
    <source>
        <dbReference type="SAM" id="SignalP"/>
    </source>
</evidence>
<feature type="chain" id="PRO_5008069254" description="Ice-binding protein C-terminal domain-containing protein" evidence="1">
    <location>
        <begin position="20"/>
        <end position="211"/>
    </location>
</feature>
<feature type="domain" description="Ice-binding protein C-terminal" evidence="2">
    <location>
        <begin position="184"/>
        <end position="206"/>
    </location>
</feature>
<dbReference type="OrthoDB" id="9791170at2"/>
<protein>
    <recommendedName>
        <fullName evidence="2">Ice-binding protein C-terminal domain-containing protein</fullName>
    </recommendedName>
</protein>
<dbReference type="Proteomes" id="UP000078476">
    <property type="component" value="Unassembled WGS sequence"/>
</dbReference>
<dbReference type="EMBL" id="LUUI01000077">
    <property type="protein sequence ID" value="OAI18628.1"/>
    <property type="molecule type" value="Genomic_DNA"/>
</dbReference>
<evidence type="ECO:0000313" key="3">
    <source>
        <dbReference type="EMBL" id="OAI18628.1"/>
    </source>
</evidence>
<keyword evidence="4" id="KW-1185">Reference proteome</keyword>